<accession>A0AAJ1BUX9</accession>
<sequence length="306" mass="34274">MPKISLTLIQTFYQVARHGSFSGAARELNLSYQSAANHVRRLEQILKGKLIDSEQGAKRIALTPRGRALYNLLHPELDIMLERLTKLIENQRSSLRVGMPQAIFYYLFTGILKRFREQFPDMEFSVYERDTVLAELVKNGSLDVCISERYFGDPVVPQRLLGSYRLSLVYPKGWGAPPAPNDIARWAEGRPFITYEPGQTLRNLALDFLGRGGASFQPVISTSGSSSVKRCVEEGLGFSIIPSWCVAPEDLTISSVPITGLPEVRVYFGNAGFLQKHPNVQQLFDDCRRELVGTVLDPPRGEEPLS</sequence>
<dbReference type="SUPFAM" id="SSF46785">
    <property type="entry name" value="Winged helix' DNA-binding domain"/>
    <property type="match status" value="1"/>
</dbReference>
<comment type="similarity">
    <text evidence="1">Belongs to the LysR transcriptional regulatory family.</text>
</comment>
<gene>
    <name evidence="6" type="ORF">NBH20_12850</name>
    <name evidence="7" type="ORF">NBH21_08480</name>
</gene>
<dbReference type="AlphaFoldDB" id="A0AAJ1BUX9"/>
<dbReference type="InterPro" id="IPR000847">
    <property type="entry name" value="LysR_HTH_N"/>
</dbReference>
<dbReference type="Gene3D" id="1.10.10.10">
    <property type="entry name" value="Winged helix-like DNA-binding domain superfamily/Winged helix DNA-binding domain"/>
    <property type="match status" value="1"/>
</dbReference>
<evidence type="ECO:0000256" key="2">
    <source>
        <dbReference type="ARBA" id="ARBA00023015"/>
    </source>
</evidence>
<evidence type="ECO:0000256" key="3">
    <source>
        <dbReference type="ARBA" id="ARBA00023125"/>
    </source>
</evidence>
<evidence type="ECO:0000313" key="6">
    <source>
        <dbReference type="EMBL" id="MCM2402050.1"/>
    </source>
</evidence>
<dbReference type="EMBL" id="JAMXLX010000002">
    <property type="protein sequence ID" value="MCO5956801.1"/>
    <property type="molecule type" value="Genomic_DNA"/>
</dbReference>
<comment type="caution">
    <text evidence="7">The sequence shown here is derived from an EMBL/GenBank/DDBJ whole genome shotgun (WGS) entry which is preliminary data.</text>
</comment>
<dbReference type="Proteomes" id="UP001155079">
    <property type="component" value="Unassembled WGS sequence"/>
</dbReference>
<name>A0AAJ1BUX9_9HYPH</name>
<keyword evidence="8" id="KW-1185">Reference proteome</keyword>
<evidence type="ECO:0000256" key="1">
    <source>
        <dbReference type="ARBA" id="ARBA00009437"/>
    </source>
</evidence>
<organism evidence="7 9">
    <name type="scientific">Ciceribacter sichuanensis</name>
    <dbReference type="NCBI Taxonomy" id="2949647"/>
    <lineage>
        <taxon>Bacteria</taxon>
        <taxon>Pseudomonadati</taxon>
        <taxon>Pseudomonadota</taxon>
        <taxon>Alphaproteobacteria</taxon>
        <taxon>Hyphomicrobiales</taxon>
        <taxon>Rhizobiaceae</taxon>
        <taxon>Ciceribacter</taxon>
    </lineage>
</organism>
<feature type="domain" description="HTH lysR-type" evidence="5">
    <location>
        <begin position="4"/>
        <end position="63"/>
    </location>
</feature>
<dbReference type="Pfam" id="PF00126">
    <property type="entry name" value="HTH_1"/>
    <property type="match status" value="1"/>
</dbReference>
<dbReference type="CDD" id="cd05466">
    <property type="entry name" value="PBP2_LTTR_substrate"/>
    <property type="match status" value="1"/>
</dbReference>
<evidence type="ECO:0000313" key="7">
    <source>
        <dbReference type="EMBL" id="MCO5956801.1"/>
    </source>
</evidence>
<dbReference type="SUPFAM" id="SSF53850">
    <property type="entry name" value="Periplasmic binding protein-like II"/>
    <property type="match status" value="1"/>
</dbReference>
<proteinExistence type="inferred from homology"/>
<dbReference type="EMBL" id="JAMQAY010000004">
    <property type="protein sequence ID" value="MCM2402050.1"/>
    <property type="molecule type" value="Genomic_DNA"/>
</dbReference>
<dbReference type="PANTHER" id="PTHR30126">
    <property type="entry name" value="HTH-TYPE TRANSCRIPTIONAL REGULATOR"/>
    <property type="match status" value="1"/>
</dbReference>
<evidence type="ECO:0000313" key="9">
    <source>
        <dbReference type="Proteomes" id="UP001155380"/>
    </source>
</evidence>
<keyword evidence="4" id="KW-0804">Transcription</keyword>
<evidence type="ECO:0000256" key="4">
    <source>
        <dbReference type="ARBA" id="ARBA00023163"/>
    </source>
</evidence>
<reference evidence="7 8" key="1">
    <citation type="submission" date="2022-06" db="EMBL/GenBank/DDBJ databases">
        <authorList>
            <person name="Sun Q."/>
        </authorList>
    </citation>
    <scope>NUCLEOTIDE SEQUENCE</scope>
    <source>
        <strain evidence="7">S101</strain>
        <strain evidence="6 8">S153</strain>
    </source>
</reference>
<dbReference type="PROSITE" id="PS50931">
    <property type="entry name" value="HTH_LYSR"/>
    <property type="match status" value="1"/>
</dbReference>
<keyword evidence="2" id="KW-0805">Transcription regulation</keyword>
<dbReference type="Pfam" id="PF03466">
    <property type="entry name" value="LysR_substrate"/>
    <property type="match status" value="1"/>
</dbReference>
<keyword evidence="3" id="KW-0238">DNA-binding</keyword>
<dbReference type="GO" id="GO:0003700">
    <property type="term" value="F:DNA-binding transcription factor activity"/>
    <property type="evidence" value="ECO:0007669"/>
    <property type="project" value="InterPro"/>
</dbReference>
<dbReference type="Gene3D" id="3.40.190.10">
    <property type="entry name" value="Periplasmic binding protein-like II"/>
    <property type="match status" value="2"/>
</dbReference>
<dbReference type="PANTHER" id="PTHR30126:SF40">
    <property type="entry name" value="HTH-TYPE TRANSCRIPTIONAL REGULATOR GLTR"/>
    <property type="match status" value="1"/>
</dbReference>
<dbReference type="InterPro" id="IPR005119">
    <property type="entry name" value="LysR_subst-bd"/>
</dbReference>
<dbReference type="GO" id="GO:0000976">
    <property type="term" value="F:transcription cis-regulatory region binding"/>
    <property type="evidence" value="ECO:0007669"/>
    <property type="project" value="TreeGrafter"/>
</dbReference>
<dbReference type="InterPro" id="IPR036388">
    <property type="entry name" value="WH-like_DNA-bd_sf"/>
</dbReference>
<dbReference type="RefSeq" id="WP_250915914.1">
    <property type="nucleotide sequence ID" value="NZ_JAMQAY010000004.1"/>
</dbReference>
<dbReference type="Proteomes" id="UP001155380">
    <property type="component" value="Unassembled WGS sequence"/>
</dbReference>
<evidence type="ECO:0000259" key="5">
    <source>
        <dbReference type="PROSITE" id="PS50931"/>
    </source>
</evidence>
<dbReference type="InterPro" id="IPR036390">
    <property type="entry name" value="WH_DNA-bd_sf"/>
</dbReference>
<protein>
    <submittedName>
        <fullName evidence="7">LysR family transcriptional regulator</fullName>
    </submittedName>
</protein>
<evidence type="ECO:0000313" key="8">
    <source>
        <dbReference type="Proteomes" id="UP001155079"/>
    </source>
</evidence>